<sequence>MTSIQLSVAATGTVAVAAAAAGTAAYMTSSSSCLTIEQAVKARKIVKKYEDRNDYWFSNNLASLGNNASFLIANILENESWWNSKYDSQLKPLNGDVNRASSSQFKQVTKGYDRDDEKALNKVCDAAYKKNFGEFITSSENEKYAGDVRKFCTNERDANLIFKENPVVSHDNDDDSD</sequence>
<protein>
    <submittedName>
        <fullName evidence="2">Uncharacterized protein</fullName>
    </submittedName>
</protein>
<dbReference type="EMBL" id="BIMN01000002">
    <property type="protein sequence ID" value="GCE63576.1"/>
    <property type="molecule type" value="Genomic_DNA"/>
</dbReference>
<evidence type="ECO:0000313" key="2">
    <source>
        <dbReference type="EMBL" id="GCE63576.1"/>
    </source>
</evidence>
<feature type="signal peptide" evidence="1">
    <location>
        <begin position="1"/>
        <end position="20"/>
    </location>
</feature>
<proteinExistence type="predicted"/>
<keyword evidence="1" id="KW-0732">Signal</keyword>
<comment type="caution">
    <text evidence="2">The sequence shown here is derived from an EMBL/GenBank/DDBJ whole genome shotgun (WGS) entry which is preliminary data.</text>
</comment>
<reference evidence="2 3" key="1">
    <citation type="submission" date="2019-01" db="EMBL/GenBank/DDBJ databases">
        <title>Draft genome sequences of Candidatus Mycoplasma haemohominis SWG34-3 identified from a patient with pyrexia, anemia and liver dysfunction.</title>
        <authorList>
            <person name="Sekizuka T."/>
            <person name="Hattori N."/>
            <person name="Katano H."/>
            <person name="Takuma T."/>
            <person name="Ito T."/>
            <person name="Arai N."/>
            <person name="Yanai R."/>
            <person name="Ishii S."/>
            <person name="Miura Y."/>
            <person name="Tokunaga T."/>
            <person name="Watanabe H."/>
            <person name="Nomura N."/>
            <person name="Eguchi J."/>
            <person name="Arai T."/>
            <person name="Hasegawa H."/>
            <person name="Nakamaki T."/>
            <person name="Wakita T."/>
            <person name="Niki Y."/>
            <person name="Kuroda M."/>
        </authorList>
    </citation>
    <scope>NUCLEOTIDE SEQUENCE [LARGE SCALE GENOMIC DNA]</scope>
    <source>
        <strain evidence="2">SWG34-3</strain>
    </source>
</reference>
<dbReference type="Proteomes" id="UP000324831">
    <property type="component" value="Unassembled WGS sequence"/>
</dbReference>
<evidence type="ECO:0000313" key="3">
    <source>
        <dbReference type="Proteomes" id="UP000324831"/>
    </source>
</evidence>
<accession>A0A478FT63</accession>
<name>A0A478FT63_9MOLU</name>
<dbReference type="AlphaFoldDB" id="A0A478FT63"/>
<feature type="chain" id="PRO_5019738999" evidence="1">
    <location>
        <begin position="21"/>
        <end position="177"/>
    </location>
</feature>
<gene>
    <name evidence="2" type="ORF">MHSWG343_05730</name>
</gene>
<evidence type="ECO:0000256" key="1">
    <source>
        <dbReference type="SAM" id="SignalP"/>
    </source>
</evidence>
<organism evidence="2 3">
    <name type="scientific">Candidatus Mycoplasma haematohominis</name>
    <dbReference type="NCBI Taxonomy" id="1494318"/>
    <lineage>
        <taxon>Bacteria</taxon>
        <taxon>Bacillati</taxon>
        <taxon>Mycoplasmatota</taxon>
        <taxon>Mollicutes</taxon>
        <taxon>Mycoplasmataceae</taxon>
        <taxon>Mycoplasma</taxon>
    </lineage>
</organism>